<reference evidence="4 5" key="1">
    <citation type="submission" date="2017-01" db="EMBL/GenBank/DDBJ databases">
        <authorList>
            <person name="Mah S.A."/>
            <person name="Swanson W.J."/>
            <person name="Moy G.W."/>
            <person name="Vacquier V.D."/>
        </authorList>
    </citation>
    <scope>NUCLEOTIDE SEQUENCE [LARGE SCALE GENOMIC DNA]</scope>
    <source>
        <strain evidence="4 5">NIO-1016</strain>
    </source>
</reference>
<dbReference type="Gene3D" id="3.40.50.12780">
    <property type="entry name" value="N-terminal domain of ligase-like"/>
    <property type="match status" value="1"/>
</dbReference>
<dbReference type="STRING" id="1017273.SAMN05443094_107138"/>
<evidence type="ECO:0000313" key="6">
    <source>
        <dbReference type="Proteomes" id="UP000215545"/>
    </source>
</evidence>
<evidence type="ECO:0000259" key="2">
    <source>
        <dbReference type="Pfam" id="PF13193"/>
    </source>
</evidence>
<reference evidence="3" key="3">
    <citation type="submission" date="2017-03" db="EMBL/GenBank/DDBJ databases">
        <authorList>
            <person name="Dastager S.G."/>
            <person name="Neurgaonkar P.S."/>
            <person name="Dharne M.S."/>
        </authorList>
    </citation>
    <scope>NUCLEOTIDE SEQUENCE</scope>
    <source>
        <strain evidence="3">DSM 25145</strain>
    </source>
</reference>
<dbReference type="SUPFAM" id="SSF56801">
    <property type="entry name" value="Acetyl-CoA synthetase-like"/>
    <property type="match status" value="1"/>
</dbReference>
<dbReference type="EMBL" id="MWSK01000007">
    <property type="protein sequence ID" value="OXS75758.1"/>
    <property type="molecule type" value="Genomic_DNA"/>
</dbReference>
<dbReference type="GO" id="GO:0006631">
    <property type="term" value="P:fatty acid metabolic process"/>
    <property type="evidence" value="ECO:0007669"/>
    <property type="project" value="TreeGrafter"/>
</dbReference>
<dbReference type="PANTHER" id="PTHR43201:SF30">
    <property type="entry name" value="AMP-DEPENDENT SYNTHETASE_LIGASE DOMAIN-CONTAINING PROTEIN"/>
    <property type="match status" value="1"/>
</dbReference>
<accession>A0A1N7AAZ5</accession>
<feature type="domain" description="AMP-dependent synthetase/ligase" evidence="1">
    <location>
        <begin position="16"/>
        <end position="354"/>
    </location>
</feature>
<feature type="domain" description="AMP-binding enzyme C-terminal" evidence="2">
    <location>
        <begin position="404"/>
        <end position="472"/>
    </location>
</feature>
<dbReference type="Proteomes" id="UP000186385">
    <property type="component" value="Unassembled WGS sequence"/>
</dbReference>
<dbReference type="Pfam" id="PF00501">
    <property type="entry name" value="AMP-binding"/>
    <property type="match status" value="1"/>
</dbReference>
<reference evidence="6" key="2">
    <citation type="submission" date="2017-03" db="EMBL/GenBank/DDBJ databases">
        <title>Bacillus sp. V-88(T) DSM27956, whole genome shotgun sequencing project.</title>
        <authorList>
            <person name="Dastager S.G."/>
            <person name="Neurgaonkar P.S."/>
            <person name="Dharne M.S."/>
        </authorList>
    </citation>
    <scope>NUCLEOTIDE SEQUENCE [LARGE SCALE GENOMIC DNA]</scope>
    <source>
        <strain evidence="6">DSM 25145</strain>
    </source>
</reference>
<organism evidence="4 5">
    <name type="scientific">Domibacillus enclensis</name>
    <dbReference type="NCBI Taxonomy" id="1017273"/>
    <lineage>
        <taxon>Bacteria</taxon>
        <taxon>Bacillati</taxon>
        <taxon>Bacillota</taxon>
        <taxon>Bacilli</taxon>
        <taxon>Bacillales</taxon>
        <taxon>Bacillaceae</taxon>
        <taxon>Domibacillus</taxon>
    </lineage>
</organism>
<dbReference type="InterPro" id="IPR000873">
    <property type="entry name" value="AMP-dep_synth/lig_dom"/>
</dbReference>
<dbReference type="CDD" id="cd04433">
    <property type="entry name" value="AFD_class_I"/>
    <property type="match status" value="1"/>
</dbReference>
<protein>
    <submittedName>
        <fullName evidence="4">Acyl-CoA synthetase (AMP-forming)/AMP-acid ligase II</fullName>
    </submittedName>
</protein>
<dbReference type="InterPro" id="IPR042099">
    <property type="entry name" value="ANL_N_sf"/>
</dbReference>
<dbReference type="OrthoDB" id="9757771at2"/>
<evidence type="ECO:0000313" key="3">
    <source>
        <dbReference type="EMBL" id="OXS75758.1"/>
    </source>
</evidence>
<evidence type="ECO:0000259" key="1">
    <source>
        <dbReference type="Pfam" id="PF00501"/>
    </source>
</evidence>
<keyword evidence="6" id="KW-1185">Reference proteome</keyword>
<dbReference type="RefSeq" id="WP_045849443.1">
    <property type="nucleotide sequence ID" value="NZ_FTLX01000007.1"/>
</dbReference>
<dbReference type="InterPro" id="IPR045851">
    <property type="entry name" value="AMP-bd_C_sf"/>
</dbReference>
<dbReference type="Proteomes" id="UP000215545">
    <property type="component" value="Unassembled WGS sequence"/>
</dbReference>
<sequence length="491" mass="55772">MSNLYKWLMEKEVDENKVLLTTQSGSFTFKNITDEVDQYSEVLNETGSVTRKRFALIVPNVLSYMSLSLAISRLNGVIIPISPMLRKEDLTSILSFINPHFIFSIEQHNGIPFSEIIHEWAKEERKETVIFTSGNSVDWNCEKISGEKRLDEQNEKLDMIGCTSGSTGVPKGIMAGQEFVEFAARALREMVSMKEQDQFFLMAPVSGLFGLCWLLTAFQNRNHITITESFHFPDMMDLMRKSQANKLITSPSLYKAVYLLDQSREEKALKKIEFVSLAGENISLDFIESVAQVKDCTLTSGYGLSEIGAMMYTEKDIRNGIEWTLVPDVEYKLEKEEGAGELHFKTKCGFMGYYGNVQLDKEVYHDGWFNTGDLAQLTPEQKIMIVGRKKDMIKKGGQQVIPGEVEKVLCQHPSVHQAVVVGVPHKIYGEKIVAFMTAEKELSFIDITSFCSEKIARFKVPDEFYQLDEIPLIQGKVDKVTLRQRASEYVK</sequence>
<keyword evidence="4" id="KW-0436">Ligase</keyword>
<name>A0A1N7AAZ5_9BACI</name>
<dbReference type="GO" id="GO:0031956">
    <property type="term" value="F:medium-chain fatty acid-CoA ligase activity"/>
    <property type="evidence" value="ECO:0007669"/>
    <property type="project" value="TreeGrafter"/>
</dbReference>
<dbReference type="Gene3D" id="3.30.300.30">
    <property type="match status" value="1"/>
</dbReference>
<dbReference type="PANTHER" id="PTHR43201">
    <property type="entry name" value="ACYL-COA SYNTHETASE"/>
    <property type="match status" value="1"/>
</dbReference>
<dbReference type="AlphaFoldDB" id="A0A1N7AAZ5"/>
<gene>
    <name evidence="3" type="ORF">B1B05_14600</name>
    <name evidence="4" type="ORF">SAMN05443094_107138</name>
</gene>
<dbReference type="EMBL" id="FTLX01000007">
    <property type="protein sequence ID" value="SIR36216.1"/>
    <property type="molecule type" value="Genomic_DNA"/>
</dbReference>
<proteinExistence type="predicted"/>
<dbReference type="Pfam" id="PF13193">
    <property type="entry name" value="AMP-binding_C"/>
    <property type="match status" value="1"/>
</dbReference>
<evidence type="ECO:0000313" key="4">
    <source>
        <dbReference type="EMBL" id="SIR36216.1"/>
    </source>
</evidence>
<evidence type="ECO:0000313" key="5">
    <source>
        <dbReference type="Proteomes" id="UP000186385"/>
    </source>
</evidence>
<dbReference type="InterPro" id="IPR025110">
    <property type="entry name" value="AMP-bd_C"/>
</dbReference>